<name>A0A2T0B9B9_9CLOT</name>
<evidence type="ECO:0008006" key="4">
    <source>
        <dbReference type="Google" id="ProtNLM"/>
    </source>
</evidence>
<keyword evidence="1" id="KW-0472">Membrane</keyword>
<dbReference type="Pfam" id="PF08680">
    <property type="entry name" value="DUF1779"/>
    <property type="match status" value="1"/>
</dbReference>
<accession>A0A2T0B9B9</accession>
<evidence type="ECO:0000313" key="3">
    <source>
        <dbReference type="Proteomes" id="UP000239706"/>
    </source>
</evidence>
<evidence type="ECO:0000313" key="2">
    <source>
        <dbReference type="EMBL" id="PRR80442.1"/>
    </source>
</evidence>
<dbReference type="Proteomes" id="UP000239706">
    <property type="component" value="Unassembled WGS sequence"/>
</dbReference>
<keyword evidence="1" id="KW-0812">Transmembrane</keyword>
<keyword evidence="3" id="KW-1185">Reference proteome</keyword>
<sequence>MYLFKLNYRGELFIIAKGMRRKNLFILGIIFLLGILFLGIDRSKATVNDNIFDCILKDTNGEIVEYGLITNFQHYGEGEKVCKKILKNLNINQNDYRDTIKNEKIYCIEFDDNNLEGYIQNTRYDNDNIITINIKGKNKANELDKLEEELTGALKDENVRFFKYVKARIDEKDLQKTNKDIITLLKDFRGENIETIKIDHGYSTIAYIKKYNPININGKPIDFNYALCSYNSGNYIIMGTPEILISY</sequence>
<dbReference type="OrthoDB" id="1934444at2"/>
<evidence type="ECO:0000256" key="1">
    <source>
        <dbReference type="SAM" id="Phobius"/>
    </source>
</evidence>
<feature type="transmembrane region" description="Helical" evidence="1">
    <location>
        <begin position="24"/>
        <end position="40"/>
    </location>
</feature>
<comment type="caution">
    <text evidence="2">The sequence shown here is derived from an EMBL/GenBank/DDBJ whole genome shotgun (WGS) entry which is preliminary data.</text>
</comment>
<dbReference type="SUPFAM" id="SSF143842">
    <property type="entry name" value="YwmB-like"/>
    <property type="match status" value="1"/>
</dbReference>
<dbReference type="InterPro" id="IPR036209">
    <property type="entry name" value="YwmB-like_sf"/>
</dbReference>
<dbReference type="AlphaFoldDB" id="A0A2T0B9B9"/>
<dbReference type="InterPro" id="IPR014794">
    <property type="entry name" value="DUF1779"/>
</dbReference>
<keyword evidence="1" id="KW-1133">Transmembrane helix</keyword>
<protein>
    <recommendedName>
        <fullName evidence="4">TATA-box binding protein</fullName>
    </recommendedName>
</protein>
<proteinExistence type="predicted"/>
<gene>
    <name evidence="2" type="ORF">CLLI_03230</name>
</gene>
<reference evidence="2 3" key="1">
    <citation type="submission" date="2018-03" db="EMBL/GenBank/DDBJ databases">
        <title>Genome sequence of Clostridium liquoris DSM 100320.</title>
        <authorList>
            <person name="Poehlein A."/>
            <person name="Daniel R."/>
        </authorList>
    </citation>
    <scope>NUCLEOTIDE SEQUENCE [LARGE SCALE GENOMIC DNA]</scope>
    <source>
        <strain evidence="2 3">DSM 100320</strain>
    </source>
</reference>
<dbReference type="EMBL" id="PVXO01000006">
    <property type="protein sequence ID" value="PRR80442.1"/>
    <property type="molecule type" value="Genomic_DNA"/>
</dbReference>
<organism evidence="2 3">
    <name type="scientific">Clostridium liquoris</name>
    <dbReference type="NCBI Taxonomy" id="1289519"/>
    <lineage>
        <taxon>Bacteria</taxon>
        <taxon>Bacillati</taxon>
        <taxon>Bacillota</taxon>
        <taxon>Clostridia</taxon>
        <taxon>Eubacteriales</taxon>
        <taxon>Clostridiaceae</taxon>
        <taxon>Clostridium</taxon>
    </lineage>
</organism>